<dbReference type="KEGG" id="trd:THERU_08295"/>
<dbReference type="HOGENOM" id="CLU_711582_0_0_0"/>
<dbReference type="RefSeq" id="WP_025306764.1">
    <property type="nucleotide sequence ID" value="NZ_CP007028.1"/>
</dbReference>
<dbReference type="OrthoDB" id="13416at2"/>
<dbReference type="AlphaFoldDB" id="W0DE60"/>
<keyword evidence="2" id="KW-1185">Reference proteome</keyword>
<evidence type="ECO:0000313" key="1">
    <source>
        <dbReference type="EMBL" id="AHE96919.1"/>
    </source>
</evidence>
<dbReference type="Proteomes" id="UP000018914">
    <property type="component" value="Chromosome"/>
</dbReference>
<organism evidence="2">
    <name type="scientific">Thermocrinis ruber</name>
    <dbReference type="NCBI Taxonomy" id="75906"/>
    <lineage>
        <taxon>Bacteria</taxon>
        <taxon>Pseudomonadati</taxon>
        <taxon>Aquificota</taxon>
        <taxon>Aquificia</taxon>
        <taxon>Aquificales</taxon>
        <taxon>Aquificaceae</taxon>
        <taxon>Thermocrinis</taxon>
    </lineage>
</organism>
<reference evidence="1 2" key="1">
    <citation type="submission" date="2013-12" db="EMBL/GenBank/DDBJ databases">
        <authorList>
            <consortium name="DOE Joint Genome Institute"/>
            <person name="Eisen J."/>
            <person name="Huntemann M."/>
            <person name="Han J."/>
            <person name="Chen A."/>
            <person name="Kyrpides N."/>
            <person name="Mavromatis K."/>
            <person name="Markowitz V."/>
            <person name="Palaniappan K."/>
            <person name="Ivanova N."/>
            <person name="Schaumberg A."/>
            <person name="Pati A."/>
            <person name="Liolios K."/>
            <person name="Nordberg H.P."/>
            <person name="Cantor M.N."/>
            <person name="Hua S.X."/>
            <person name="Woyke T."/>
        </authorList>
    </citation>
    <scope>NUCLEOTIDE SEQUENCE [LARGE SCALE GENOMIC DNA]</scope>
    <source>
        <strain evidence="1 2">DSM 23557</strain>
    </source>
</reference>
<gene>
    <name evidence="1" type="ORF">THERU_08295</name>
</gene>
<proteinExistence type="predicted"/>
<evidence type="ECO:0000313" key="2">
    <source>
        <dbReference type="Proteomes" id="UP000018914"/>
    </source>
</evidence>
<dbReference type="STRING" id="75906.THERU_08295"/>
<name>W0DE60_9AQUI</name>
<accession>W0DE60</accession>
<protein>
    <submittedName>
        <fullName evidence="1">Uncharacterized protein</fullName>
    </submittedName>
</protein>
<dbReference type="eggNOG" id="COG0745">
    <property type="taxonomic scope" value="Bacteria"/>
</dbReference>
<dbReference type="EMBL" id="CP007028">
    <property type="protein sequence ID" value="AHE96919.1"/>
    <property type="molecule type" value="Genomic_DNA"/>
</dbReference>
<sequence length="464" mass="53214">MKVLIVSFDRSLVKQLKNVLSEYEVMDVKNGEEALNLAIPYFDVIIYDAISGALSEEDINNMYQQKFKDAKFVVLVDDLFPINAQNLKPQRKILIPRESTPDQILSAITASVQETEEYQLPTLELEIETYKQTVEELEKVIEIAPSEQESIEALFFEKGLKPTEVQPESKEEVSQYIPESVHPKKKVAVVSFDSTLVDSITSLLSENFEPVVIRSFRNLESLLKDVDGVIFDAISGLAAKKRLMELAKDHDIAQKPFLVLIDELFNINIDDVPLKNKHAISREKSPNEIVEKFKEIFVPLKEEETTLMQMLGELLKKQEAVQEKEKGTETEEFPEITKELEMPKLEESPLPVKEFVLEEQKEEPIPVPQIHIEEAVPTVSASERKTERLEDILKGVSLEDIKKVVEETIKEEIKKAFQGFNPSDLVRELLREELKKSIESIPLEGIIREITYEVLRERLRELIT</sequence>